<keyword evidence="4" id="KW-1185">Reference proteome</keyword>
<sequence length="184" mass="20719">MFPAQGANGTGDAKKFDPYANQWMREAMESRQLIDELKAHNDKLQRDVYALNSKVSLIYECCADLGVTDRVGDLMQKKLHNFQVAQVARQMQTHNIEIPSPKTPKKHVLEPRSDDEKGFICGSAAFHELAAFSSSYEGQITRENFHRKNMFDAEETKFRDQLDIFGNPKLPSPKGSGSGPSSIR</sequence>
<dbReference type="Proteomes" id="UP000019132">
    <property type="component" value="Unassembled WGS sequence"/>
</dbReference>
<evidence type="ECO:0000256" key="1">
    <source>
        <dbReference type="SAM" id="Coils"/>
    </source>
</evidence>
<proteinExistence type="predicted"/>
<keyword evidence="1" id="KW-0175">Coiled coil</keyword>
<protein>
    <submittedName>
        <fullName evidence="3">Uncharacterized protein</fullName>
    </submittedName>
</protein>
<dbReference type="EMBL" id="GL376631">
    <property type="status" value="NOT_ANNOTATED_CDS"/>
    <property type="molecule type" value="Genomic_DNA"/>
</dbReference>
<dbReference type="AlphaFoldDB" id="K3WIK0"/>
<dbReference type="EnsemblProtists" id="PYU1_T004792">
    <property type="protein sequence ID" value="PYU1_T004792"/>
    <property type="gene ID" value="PYU1_G004781"/>
</dbReference>
<accession>K3WIK0</accession>
<name>K3WIK0_GLOUD</name>
<evidence type="ECO:0000313" key="4">
    <source>
        <dbReference type="Proteomes" id="UP000019132"/>
    </source>
</evidence>
<dbReference type="InParanoid" id="K3WIK0"/>
<evidence type="ECO:0000313" key="3">
    <source>
        <dbReference type="EnsemblProtists" id="PYU1_T004792"/>
    </source>
</evidence>
<reference evidence="3" key="3">
    <citation type="submission" date="2015-02" db="UniProtKB">
        <authorList>
            <consortium name="EnsemblProtists"/>
        </authorList>
    </citation>
    <scope>IDENTIFICATION</scope>
    <source>
        <strain evidence="3">DAOM BR144</strain>
    </source>
</reference>
<organism evidence="3 4">
    <name type="scientific">Globisporangium ultimum (strain ATCC 200006 / CBS 805.95 / DAOM BR144)</name>
    <name type="common">Pythium ultimum</name>
    <dbReference type="NCBI Taxonomy" id="431595"/>
    <lineage>
        <taxon>Eukaryota</taxon>
        <taxon>Sar</taxon>
        <taxon>Stramenopiles</taxon>
        <taxon>Oomycota</taxon>
        <taxon>Peronosporomycetes</taxon>
        <taxon>Pythiales</taxon>
        <taxon>Pythiaceae</taxon>
        <taxon>Globisporangium</taxon>
    </lineage>
</organism>
<dbReference type="VEuPathDB" id="FungiDB:PYU1_G004781"/>
<feature type="compositionally biased region" description="Low complexity" evidence="2">
    <location>
        <begin position="166"/>
        <end position="184"/>
    </location>
</feature>
<reference evidence="4" key="1">
    <citation type="journal article" date="2010" name="Genome Biol.">
        <title>Genome sequence of the necrotrophic plant pathogen Pythium ultimum reveals original pathogenicity mechanisms and effector repertoire.</title>
        <authorList>
            <person name="Levesque C.A."/>
            <person name="Brouwer H."/>
            <person name="Cano L."/>
            <person name="Hamilton J.P."/>
            <person name="Holt C."/>
            <person name="Huitema E."/>
            <person name="Raffaele S."/>
            <person name="Robideau G.P."/>
            <person name="Thines M."/>
            <person name="Win J."/>
            <person name="Zerillo M.M."/>
            <person name="Beakes G.W."/>
            <person name="Boore J.L."/>
            <person name="Busam D."/>
            <person name="Dumas B."/>
            <person name="Ferriera S."/>
            <person name="Fuerstenberg S.I."/>
            <person name="Gachon C.M."/>
            <person name="Gaulin E."/>
            <person name="Govers F."/>
            <person name="Grenville-Briggs L."/>
            <person name="Horner N."/>
            <person name="Hostetler J."/>
            <person name="Jiang R.H."/>
            <person name="Johnson J."/>
            <person name="Krajaejun T."/>
            <person name="Lin H."/>
            <person name="Meijer H.J."/>
            <person name="Moore B."/>
            <person name="Morris P."/>
            <person name="Phuntmart V."/>
            <person name="Puiu D."/>
            <person name="Shetty J."/>
            <person name="Stajich J.E."/>
            <person name="Tripathy S."/>
            <person name="Wawra S."/>
            <person name="van West P."/>
            <person name="Whitty B.R."/>
            <person name="Coutinho P.M."/>
            <person name="Henrissat B."/>
            <person name="Martin F."/>
            <person name="Thomas P.D."/>
            <person name="Tyler B.M."/>
            <person name="De Vries R.P."/>
            <person name="Kamoun S."/>
            <person name="Yandell M."/>
            <person name="Tisserat N."/>
            <person name="Buell C.R."/>
        </authorList>
    </citation>
    <scope>NUCLEOTIDE SEQUENCE</scope>
    <source>
        <strain evidence="4">DAOM:BR144</strain>
    </source>
</reference>
<dbReference type="HOGENOM" id="CLU_113110_0_0_1"/>
<evidence type="ECO:0000256" key="2">
    <source>
        <dbReference type="SAM" id="MobiDB-lite"/>
    </source>
</evidence>
<feature type="region of interest" description="Disordered" evidence="2">
    <location>
        <begin position="163"/>
        <end position="184"/>
    </location>
</feature>
<dbReference type="eggNOG" id="ENOG502SC15">
    <property type="taxonomic scope" value="Eukaryota"/>
</dbReference>
<reference evidence="4" key="2">
    <citation type="submission" date="2010-04" db="EMBL/GenBank/DDBJ databases">
        <authorList>
            <person name="Buell R."/>
            <person name="Hamilton J."/>
            <person name="Hostetler J."/>
        </authorList>
    </citation>
    <scope>NUCLEOTIDE SEQUENCE [LARGE SCALE GENOMIC DNA]</scope>
    <source>
        <strain evidence="4">DAOM:BR144</strain>
    </source>
</reference>
<feature type="coiled-coil region" evidence="1">
    <location>
        <begin position="27"/>
        <end position="54"/>
    </location>
</feature>